<organism evidence="4 5">
    <name type="scientific">Algoriphagus namhaensis</name>
    <dbReference type="NCBI Taxonomy" id="915353"/>
    <lineage>
        <taxon>Bacteria</taxon>
        <taxon>Pseudomonadati</taxon>
        <taxon>Bacteroidota</taxon>
        <taxon>Cytophagia</taxon>
        <taxon>Cytophagales</taxon>
        <taxon>Cyclobacteriaceae</taxon>
        <taxon>Algoriphagus</taxon>
    </lineage>
</organism>
<name>A0ABV8AVV6_9BACT</name>
<proteinExistence type="predicted"/>
<evidence type="ECO:0000313" key="4">
    <source>
        <dbReference type="EMBL" id="MFC3881076.1"/>
    </source>
</evidence>
<accession>A0ABV8AVV6</accession>
<sequence length="290" mass="32793">MKTCHSEYGQIDRVILKPADSAFKNQMKINNEWKELNYLSPVIFEDSLEEYRNFMDFFQVQGSQILALPPSETSLDSIYCRDTSLATDYGMIFCTMGKKARLPEPKAIQEFCEEKGIPVLGQITSPGTCEGGDMCWLDEKTLAIGHTYRTNLEGIRQIKSLLEPKGIEVLTVELPHYKGPTDVFHLMSIISPLDKDLAMVYSALMPIYFREELLKRGFQLVECPEEEFESMGCNVLALAPRKCLIVKGNPISTKRLREVGCEVIEYEGQEISQKGCGGPTCLTRPLERII</sequence>
<dbReference type="EC" id="3.5.3.6" evidence="2"/>
<evidence type="ECO:0000256" key="2">
    <source>
        <dbReference type="ARBA" id="ARBA00012171"/>
    </source>
</evidence>
<dbReference type="RefSeq" id="WP_377906416.1">
    <property type="nucleotide sequence ID" value="NZ_JBHRZS010000007.1"/>
</dbReference>
<keyword evidence="5" id="KW-1185">Reference proteome</keyword>
<evidence type="ECO:0000256" key="1">
    <source>
        <dbReference type="ARBA" id="ARBA00005213"/>
    </source>
</evidence>
<evidence type="ECO:0000313" key="5">
    <source>
        <dbReference type="Proteomes" id="UP001595805"/>
    </source>
</evidence>
<dbReference type="PANTHER" id="PTHR47271:SF2">
    <property type="entry name" value="ARGININE DEIMINASE"/>
    <property type="match status" value="1"/>
</dbReference>
<dbReference type="SUPFAM" id="SSF55909">
    <property type="entry name" value="Pentein"/>
    <property type="match status" value="1"/>
</dbReference>
<dbReference type="EMBL" id="JBHRZS010000007">
    <property type="protein sequence ID" value="MFC3881076.1"/>
    <property type="molecule type" value="Genomic_DNA"/>
</dbReference>
<dbReference type="PANTHER" id="PTHR47271">
    <property type="entry name" value="ARGININE DEIMINASE"/>
    <property type="match status" value="1"/>
</dbReference>
<dbReference type="Gene3D" id="3.75.10.10">
    <property type="entry name" value="L-arginine/glycine Amidinotransferase, Chain A"/>
    <property type="match status" value="1"/>
</dbReference>
<comment type="catalytic activity">
    <reaction evidence="3">
        <text>L-arginine + H2O = L-citrulline + NH4(+)</text>
        <dbReference type="Rhea" id="RHEA:19597"/>
        <dbReference type="ChEBI" id="CHEBI:15377"/>
        <dbReference type="ChEBI" id="CHEBI:28938"/>
        <dbReference type="ChEBI" id="CHEBI:32682"/>
        <dbReference type="ChEBI" id="CHEBI:57743"/>
        <dbReference type="EC" id="3.5.3.6"/>
    </reaction>
</comment>
<dbReference type="Proteomes" id="UP001595805">
    <property type="component" value="Unassembled WGS sequence"/>
</dbReference>
<comment type="caution">
    <text evidence="4">The sequence shown here is derived from an EMBL/GenBank/DDBJ whole genome shotgun (WGS) entry which is preliminary data.</text>
</comment>
<evidence type="ECO:0000256" key="3">
    <source>
        <dbReference type="ARBA" id="ARBA00049429"/>
    </source>
</evidence>
<gene>
    <name evidence="4" type="ORF">ACFOSV_12855</name>
</gene>
<protein>
    <recommendedName>
        <fullName evidence="2">arginine deiminase</fullName>
        <ecNumber evidence="2">3.5.3.6</ecNumber>
    </recommendedName>
</protein>
<reference evidence="5" key="1">
    <citation type="journal article" date="2019" name="Int. J. Syst. Evol. Microbiol.">
        <title>The Global Catalogue of Microorganisms (GCM) 10K type strain sequencing project: providing services to taxonomists for standard genome sequencing and annotation.</title>
        <authorList>
            <consortium name="The Broad Institute Genomics Platform"/>
            <consortium name="The Broad Institute Genome Sequencing Center for Infectious Disease"/>
            <person name="Wu L."/>
            <person name="Ma J."/>
        </authorList>
    </citation>
    <scope>NUCLEOTIDE SEQUENCE [LARGE SCALE GENOMIC DNA]</scope>
    <source>
        <strain evidence="5">CCUG 60523</strain>
    </source>
</reference>
<dbReference type="Pfam" id="PF19420">
    <property type="entry name" value="DDAH_eukar"/>
    <property type="match status" value="1"/>
</dbReference>
<comment type="pathway">
    <text evidence="1">Amino-acid degradation; L-arginine degradation via ADI pathway; carbamoyl phosphate from L-arginine: step 1/2.</text>
</comment>